<keyword evidence="2" id="KW-0521">NADP</keyword>
<protein>
    <recommendedName>
        <fullName evidence="6">Short-chain dehydrogenase/reductase SDR</fullName>
    </recommendedName>
</protein>
<dbReference type="EMBL" id="CP009122">
    <property type="protein sequence ID" value="AJA08149.1"/>
    <property type="molecule type" value="Genomic_DNA"/>
</dbReference>
<dbReference type="STRING" id="1515612.SKP52_06120"/>
<accession>A0A0A7PDX4</accession>
<keyword evidence="5" id="KW-1185">Reference proteome</keyword>
<evidence type="ECO:0008006" key="6">
    <source>
        <dbReference type="Google" id="ProtNLM"/>
    </source>
</evidence>
<dbReference type="RefSeq" id="WP_052207902.1">
    <property type="nucleotide sequence ID" value="NZ_CP009122.1"/>
</dbReference>
<dbReference type="PRINTS" id="PR00081">
    <property type="entry name" value="GDHRDH"/>
</dbReference>
<dbReference type="Proteomes" id="UP000030907">
    <property type="component" value="Chromosome"/>
</dbReference>
<evidence type="ECO:0000256" key="2">
    <source>
        <dbReference type="ARBA" id="ARBA00022857"/>
    </source>
</evidence>
<dbReference type="PANTHER" id="PTHR43391">
    <property type="entry name" value="RETINOL DEHYDROGENASE-RELATED"/>
    <property type="match status" value="1"/>
</dbReference>
<evidence type="ECO:0000256" key="1">
    <source>
        <dbReference type="ARBA" id="ARBA00006484"/>
    </source>
</evidence>
<dbReference type="InterPro" id="IPR036291">
    <property type="entry name" value="NAD(P)-bd_dom_sf"/>
</dbReference>
<dbReference type="OrthoDB" id="7191281at2"/>
<organism evidence="4 5">
    <name type="scientific">Sphingopyxis fribergensis</name>
    <dbReference type="NCBI Taxonomy" id="1515612"/>
    <lineage>
        <taxon>Bacteria</taxon>
        <taxon>Pseudomonadati</taxon>
        <taxon>Pseudomonadota</taxon>
        <taxon>Alphaproteobacteria</taxon>
        <taxon>Sphingomonadales</taxon>
        <taxon>Sphingomonadaceae</taxon>
        <taxon>Sphingopyxis</taxon>
    </lineage>
</organism>
<dbReference type="GO" id="GO:0016491">
    <property type="term" value="F:oxidoreductase activity"/>
    <property type="evidence" value="ECO:0007669"/>
    <property type="project" value="UniProtKB-KW"/>
</dbReference>
<comment type="similarity">
    <text evidence="1">Belongs to the short-chain dehydrogenases/reductases (SDR) family.</text>
</comment>
<dbReference type="SUPFAM" id="SSF51735">
    <property type="entry name" value="NAD(P)-binding Rossmann-fold domains"/>
    <property type="match status" value="1"/>
</dbReference>
<evidence type="ECO:0000313" key="5">
    <source>
        <dbReference type="Proteomes" id="UP000030907"/>
    </source>
</evidence>
<dbReference type="AlphaFoldDB" id="A0A0A7PDX4"/>
<proteinExistence type="inferred from homology"/>
<dbReference type="HOGENOM" id="CLU_010194_2_1_5"/>
<evidence type="ECO:0000256" key="3">
    <source>
        <dbReference type="ARBA" id="ARBA00023002"/>
    </source>
</evidence>
<gene>
    <name evidence="4" type="ORF">SKP52_06120</name>
</gene>
<sequence length="295" mass="30359">MTDVAGKTAFITGGASGLGLATAKALAAKGASVILADIDAVGAENAAAGLRSDGANALGLQLDVTSEDSWADAGAKAREFGPVRILFSNAGVGGGSGPFEQYDTDVWRWNYAVNAHAQLYACRTFLGDMKASGEPSHLVITSSMVAIVPPPISVAYISSKYATLGIAMALRNELAATCVDISVLMPGMSATRIVETTRDLRPVENEVGTAAATSQAMQGVLAGGMDPAKVGAHVVAAIEAGDYWIFTHPEWKAMAELVTQDMLSSFGPSADPDYQGDDIDGLIAANGGRMFGAKK</sequence>
<dbReference type="KEGG" id="sphk:SKP52_06120"/>
<keyword evidence="3" id="KW-0560">Oxidoreductase</keyword>
<evidence type="ECO:0000313" key="4">
    <source>
        <dbReference type="EMBL" id="AJA08149.1"/>
    </source>
</evidence>
<name>A0A0A7PDX4_9SPHN</name>
<dbReference type="Pfam" id="PF00106">
    <property type="entry name" value="adh_short"/>
    <property type="match status" value="1"/>
</dbReference>
<dbReference type="PANTHER" id="PTHR43391:SF14">
    <property type="entry name" value="DEHYDROGENASE_REDUCTASE SDR FAMILY PROTEIN 7-LIKE"/>
    <property type="match status" value="1"/>
</dbReference>
<reference evidence="4 5" key="1">
    <citation type="journal article" date="2015" name="Int. J. Syst. Evol. Microbiol.">
        <title>Description of Sphingopyxis fribergensis sp. nov. - a soil bacterium with the ability to degrade styrene and phenylacetic acid.</title>
        <authorList>
            <person name="Oelschlagel M."/>
            <person name="Ruckert C."/>
            <person name="Kalinowski J."/>
            <person name="Schmidt G."/>
            <person name="Schlomann M."/>
            <person name="Tischler D."/>
        </authorList>
    </citation>
    <scope>NUCLEOTIDE SEQUENCE [LARGE SCALE GENOMIC DNA]</scope>
    <source>
        <strain evidence="4 5">Kp5.2</strain>
    </source>
</reference>
<dbReference type="InterPro" id="IPR002347">
    <property type="entry name" value="SDR_fam"/>
</dbReference>
<dbReference type="Gene3D" id="3.40.50.720">
    <property type="entry name" value="NAD(P)-binding Rossmann-like Domain"/>
    <property type="match status" value="1"/>
</dbReference>